<accession>A0A7S3UFA6</accession>
<reference evidence="2" key="1">
    <citation type="submission" date="2021-01" db="EMBL/GenBank/DDBJ databases">
        <authorList>
            <person name="Corre E."/>
            <person name="Pelletier E."/>
            <person name="Niang G."/>
            <person name="Scheremetjew M."/>
            <person name="Finn R."/>
            <person name="Kale V."/>
            <person name="Holt S."/>
            <person name="Cochrane G."/>
            <person name="Meng A."/>
            <person name="Brown T."/>
            <person name="Cohen L."/>
        </authorList>
    </citation>
    <scope>NUCLEOTIDE SEQUENCE</scope>
    <source>
        <strain evidence="2">CCMP1897</strain>
    </source>
</reference>
<evidence type="ECO:0000313" key="2">
    <source>
        <dbReference type="EMBL" id="CAE0610594.1"/>
    </source>
</evidence>
<evidence type="ECO:0000256" key="1">
    <source>
        <dbReference type="SAM" id="Coils"/>
    </source>
</evidence>
<feature type="coiled-coil region" evidence="1">
    <location>
        <begin position="129"/>
        <end position="197"/>
    </location>
</feature>
<keyword evidence="1" id="KW-0175">Coiled coil</keyword>
<dbReference type="EMBL" id="HBIS01004899">
    <property type="protein sequence ID" value="CAE0610594.1"/>
    <property type="molecule type" value="Transcribed_RNA"/>
</dbReference>
<gene>
    <name evidence="2" type="ORF">PSAL00342_LOCUS4429</name>
</gene>
<proteinExistence type="predicted"/>
<feature type="coiled-coil region" evidence="1">
    <location>
        <begin position="76"/>
        <end position="103"/>
    </location>
</feature>
<name>A0A7S3UFA6_9CHLO</name>
<dbReference type="AlphaFoldDB" id="A0A7S3UFA6"/>
<organism evidence="2">
    <name type="scientific">Picocystis salinarum</name>
    <dbReference type="NCBI Taxonomy" id="88271"/>
    <lineage>
        <taxon>Eukaryota</taxon>
        <taxon>Viridiplantae</taxon>
        <taxon>Chlorophyta</taxon>
        <taxon>Picocystophyceae</taxon>
        <taxon>Picocystales</taxon>
        <taxon>Picocystaceae</taxon>
        <taxon>Picocystis</taxon>
    </lineage>
</organism>
<sequence length="678" mass="75713">MSEGTHSSMLMAQAEERCGKMSFEELVDEVQERLGIADGRQEGLMAMAQMMFENRPMVHVMLEEMKRRHGRLLDARKSERCEMEELKRQLEILQACLDREKQNALPALEESLKWKQKWEESKATEKKMCREMNAALEEAEEGKRAAQQVIEEMKRQNMQPMAVETAAEILEAMETRNNVLEEEKAKMEKQVARLTFELQSHSGTSIENRRTYKVDSPANSAGEVDGPFRRPCKELNTGRSTCFDGEGGLELDFDESEQVGTRQEAAHCLFANTHGVDENLVRNVHELPSSTVSSLAEEEAGDSADEQVMESGYCSTDRVFDASATQCSTGEGNKEEFWQGEYCSELTNVVQLLAEDAADIRQGISAAREIDAGSSLRRAPTGTFDFTSPPAAGPSAKIDLGRFLSVLHAIHEALLEAKTTLSTNGCEIDSAAMLSCTGKEEKESELEVKTSTEHSPRDLITSLGMAYNPEGGDIFQYKEPEKADPSVQEKYTFELRDTLVADLKHTLDLPTSSLPLCAVETAIAFLKAEVIHVDEARLDVIRTISKTIRSTADRKHTFKVSFLKLKAIIVEMSGEQRSGGNWSIANPVLEEIARSKDLQQRLKSSLVWLVVAWECMDLEAKKHLLAASEFLANAHWLVLLGRICATGTPACLGFTSRSDSISSKLPKKRWSWLFRSRH</sequence>
<protein>
    <submittedName>
        <fullName evidence="2">Uncharacterized protein</fullName>
    </submittedName>
</protein>